<name>A0AAV0BF12_PHAPC</name>
<accession>A0AAV0BF12</accession>
<comment type="caution">
    <text evidence="2">The sequence shown here is derived from an EMBL/GenBank/DDBJ whole genome shotgun (WGS) entry which is preliminary data.</text>
</comment>
<evidence type="ECO:0000313" key="3">
    <source>
        <dbReference type="Proteomes" id="UP001153365"/>
    </source>
</evidence>
<dbReference type="EMBL" id="CALTRL010005033">
    <property type="protein sequence ID" value="CAH7683943.1"/>
    <property type="molecule type" value="Genomic_DNA"/>
</dbReference>
<organism evidence="2 3">
    <name type="scientific">Phakopsora pachyrhizi</name>
    <name type="common">Asian soybean rust disease fungus</name>
    <dbReference type="NCBI Taxonomy" id="170000"/>
    <lineage>
        <taxon>Eukaryota</taxon>
        <taxon>Fungi</taxon>
        <taxon>Dikarya</taxon>
        <taxon>Basidiomycota</taxon>
        <taxon>Pucciniomycotina</taxon>
        <taxon>Pucciniomycetes</taxon>
        <taxon>Pucciniales</taxon>
        <taxon>Phakopsoraceae</taxon>
        <taxon>Phakopsora</taxon>
    </lineage>
</organism>
<sequence length="72" mass="8687">MPTDRSIPPTDPISTWDNNYNLPVETDSYFNEKFGKRRRRRLAKGFYQQQHQPRIKPITSQRLTTKKLRTEH</sequence>
<proteinExistence type="predicted"/>
<dbReference type="Proteomes" id="UP001153365">
    <property type="component" value="Unassembled WGS sequence"/>
</dbReference>
<dbReference type="AlphaFoldDB" id="A0AAV0BF12"/>
<reference evidence="2" key="1">
    <citation type="submission" date="2022-06" db="EMBL/GenBank/DDBJ databases">
        <authorList>
            <consortium name="SYNGENTA / RWTH Aachen University"/>
        </authorList>
    </citation>
    <scope>NUCLEOTIDE SEQUENCE</scope>
</reference>
<evidence type="ECO:0000256" key="1">
    <source>
        <dbReference type="SAM" id="MobiDB-lite"/>
    </source>
</evidence>
<feature type="region of interest" description="Disordered" evidence="1">
    <location>
        <begin position="45"/>
        <end position="72"/>
    </location>
</feature>
<protein>
    <submittedName>
        <fullName evidence="2">Uncharacterized protein</fullName>
    </submittedName>
</protein>
<evidence type="ECO:0000313" key="2">
    <source>
        <dbReference type="EMBL" id="CAH7683943.1"/>
    </source>
</evidence>
<keyword evidence="3" id="KW-1185">Reference proteome</keyword>
<feature type="compositionally biased region" description="Polar residues" evidence="1">
    <location>
        <begin position="47"/>
        <end position="63"/>
    </location>
</feature>
<gene>
    <name evidence="2" type="ORF">PPACK8108_LOCUS17784</name>
</gene>